<reference evidence="1 2" key="1">
    <citation type="submission" date="2021-03" db="EMBL/GenBank/DDBJ databases">
        <title>Antimicrobial resistance genes in bacteria isolated from Japanese honey, and their potential for conferring macrolide and lincosamide resistance in the American foulbrood pathogen Paenibacillus larvae.</title>
        <authorList>
            <person name="Okamoto M."/>
            <person name="Kumagai M."/>
            <person name="Kanamori H."/>
            <person name="Takamatsu D."/>
        </authorList>
    </citation>
    <scope>NUCLEOTIDE SEQUENCE [LARGE SCALE GENOMIC DNA]</scope>
    <source>
        <strain evidence="1 2">J34TS1</strain>
    </source>
</reference>
<sequence>MTLFSGGELFEEAFAGKGSLIFEEAFAGKGSLIFEEAQEILRSGGAGIWKFCTGLKERAAIGSYWWTEYAIYAKD</sequence>
<dbReference type="Proteomes" id="UP000682811">
    <property type="component" value="Unassembled WGS sequence"/>
</dbReference>
<dbReference type="EMBL" id="BORT01000012">
    <property type="protein sequence ID" value="GIO48239.1"/>
    <property type="molecule type" value="Genomic_DNA"/>
</dbReference>
<keyword evidence="2" id="KW-1185">Reference proteome</keyword>
<organism evidence="1 2">
    <name type="scientific">Paenibacillus azoreducens</name>
    <dbReference type="NCBI Taxonomy" id="116718"/>
    <lineage>
        <taxon>Bacteria</taxon>
        <taxon>Bacillati</taxon>
        <taxon>Bacillota</taxon>
        <taxon>Bacilli</taxon>
        <taxon>Bacillales</taxon>
        <taxon>Paenibacillaceae</taxon>
        <taxon>Paenibacillus</taxon>
    </lineage>
</organism>
<name>A0A919YD45_9BACL</name>
<gene>
    <name evidence="1" type="ORF">J34TS1_30040</name>
</gene>
<comment type="caution">
    <text evidence="1">The sequence shown here is derived from an EMBL/GenBank/DDBJ whole genome shotgun (WGS) entry which is preliminary data.</text>
</comment>
<proteinExistence type="predicted"/>
<evidence type="ECO:0000313" key="2">
    <source>
        <dbReference type="Proteomes" id="UP000682811"/>
    </source>
</evidence>
<protein>
    <submittedName>
        <fullName evidence="1">Uncharacterized protein</fullName>
    </submittedName>
</protein>
<evidence type="ECO:0000313" key="1">
    <source>
        <dbReference type="EMBL" id="GIO48239.1"/>
    </source>
</evidence>
<accession>A0A919YD45</accession>
<dbReference type="AlphaFoldDB" id="A0A919YD45"/>